<reference evidence="2 3" key="1">
    <citation type="submission" date="2016-10" db="EMBL/GenBank/DDBJ databases">
        <title>Draft genome sequence of Coniochaeta ligniaria NRRL30616, a lignocellulolytic fungus for bioabatement of inhibitors in plant biomass hydrolysates.</title>
        <authorList>
            <consortium name="DOE Joint Genome Institute"/>
            <person name="Jimenez D.J."/>
            <person name="Hector R.E."/>
            <person name="Riley R."/>
            <person name="Sun H."/>
            <person name="Grigoriev I.V."/>
            <person name="Van Elsas J.D."/>
            <person name="Nichols N.N."/>
        </authorList>
    </citation>
    <scope>NUCLEOTIDE SEQUENCE [LARGE SCALE GENOMIC DNA]</scope>
    <source>
        <strain evidence="2 3">NRRL 30616</strain>
    </source>
</reference>
<dbReference type="InParanoid" id="A0A1J7IG85"/>
<dbReference type="Proteomes" id="UP000182658">
    <property type="component" value="Unassembled WGS sequence"/>
</dbReference>
<sequence length="384" mass="43259">MPSSPMANTQDEIYTGWKSPAFCDRSTLDLLYGCGATMYLCCWAAVHLNVPADDESAVVRTIRKVRWMFVCLIMPEYIAWRAVNELWGARILVEEFAAISTLQHWTLAHAFLLEMGGISLTTAAGERFRPSVKHFLLLAKTGRIVVPELPREDIEDKSKADWIVKGLAVFQILRFALGLMGRALQHSPVSTLELFTVIVIFYTLLTYICWWHKPKDVNRPFRISTSASYKELTSASKSNMYEQFRAPGRRIALTDSNRSERMKSIPAYVPLGSCLLVTTGFGPLHALAWYYHFPTPAEQIIWRVSAIICSVLPCVVIPLFSSAIQDRLGRRRTMVNLIVLVPGVVMYVLLRLYLLSESLLSIRSVPAGVYRVVRWSTVLPGIGA</sequence>
<feature type="transmembrane region" description="Helical" evidence="1">
    <location>
        <begin position="192"/>
        <end position="212"/>
    </location>
</feature>
<dbReference type="OrthoDB" id="3061561at2759"/>
<dbReference type="PANTHER" id="PTHR35043">
    <property type="entry name" value="TRANSCRIPTION FACTOR DOMAIN-CONTAINING PROTEIN"/>
    <property type="match status" value="1"/>
</dbReference>
<keyword evidence="1" id="KW-0812">Transmembrane</keyword>
<feature type="transmembrane region" description="Helical" evidence="1">
    <location>
        <begin position="300"/>
        <end position="321"/>
    </location>
</feature>
<keyword evidence="3" id="KW-1185">Reference proteome</keyword>
<protein>
    <submittedName>
        <fullName evidence="2">Uncharacterized protein</fullName>
    </submittedName>
</protein>
<evidence type="ECO:0000313" key="2">
    <source>
        <dbReference type="EMBL" id="OIW26421.1"/>
    </source>
</evidence>
<name>A0A1J7IG85_9PEZI</name>
<proteinExistence type="predicted"/>
<dbReference type="EMBL" id="KV875100">
    <property type="protein sequence ID" value="OIW26421.1"/>
    <property type="molecule type" value="Genomic_DNA"/>
</dbReference>
<gene>
    <name evidence="2" type="ORF">CONLIGDRAFT_471851</name>
</gene>
<dbReference type="AlphaFoldDB" id="A0A1J7IG85"/>
<feature type="transmembrane region" description="Helical" evidence="1">
    <location>
        <begin position="267"/>
        <end position="288"/>
    </location>
</feature>
<keyword evidence="1" id="KW-0472">Membrane</keyword>
<evidence type="ECO:0000256" key="1">
    <source>
        <dbReference type="SAM" id="Phobius"/>
    </source>
</evidence>
<evidence type="ECO:0000313" key="3">
    <source>
        <dbReference type="Proteomes" id="UP000182658"/>
    </source>
</evidence>
<dbReference type="PANTHER" id="PTHR35043:SF8">
    <property type="entry name" value="DUF4220 DOMAIN-CONTAINING PROTEIN"/>
    <property type="match status" value="1"/>
</dbReference>
<organism evidence="2 3">
    <name type="scientific">Coniochaeta ligniaria NRRL 30616</name>
    <dbReference type="NCBI Taxonomy" id="1408157"/>
    <lineage>
        <taxon>Eukaryota</taxon>
        <taxon>Fungi</taxon>
        <taxon>Dikarya</taxon>
        <taxon>Ascomycota</taxon>
        <taxon>Pezizomycotina</taxon>
        <taxon>Sordariomycetes</taxon>
        <taxon>Sordariomycetidae</taxon>
        <taxon>Coniochaetales</taxon>
        <taxon>Coniochaetaceae</taxon>
        <taxon>Coniochaeta</taxon>
    </lineage>
</organism>
<keyword evidence="1" id="KW-1133">Transmembrane helix</keyword>
<feature type="transmembrane region" description="Helical" evidence="1">
    <location>
        <begin position="333"/>
        <end position="354"/>
    </location>
</feature>
<accession>A0A1J7IG85</accession>